<reference evidence="1 2" key="1">
    <citation type="submission" date="2018-08" db="EMBL/GenBank/DDBJ databases">
        <title>Recombination of ecologically and evolutionarily significant loci maintains genetic cohesion in the Pseudomonas syringae species complex.</title>
        <authorList>
            <person name="Dillon M."/>
            <person name="Thakur S."/>
            <person name="Almeida R.N.D."/>
            <person name="Weir B.S."/>
            <person name="Guttman D.S."/>
        </authorList>
    </citation>
    <scope>NUCLEOTIDE SEQUENCE [LARGE SCALE GENOMIC DNA]</scope>
    <source>
        <strain evidence="1 2">ICMP 11296</strain>
    </source>
</reference>
<dbReference type="EMBL" id="RBRK01000157">
    <property type="protein sequence ID" value="RMQ70679.1"/>
    <property type="molecule type" value="Genomic_DNA"/>
</dbReference>
<organism evidence="1 2">
    <name type="scientific">Pseudomonas viridiflava</name>
    <name type="common">Phytomonas viridiflava</name>
    <dbReference type="NCBI Taxonomy" id="33069"/>
    <lineage>
        <taxon>Bacteria</taxon>
        <taxon>Pseudomonadati</taxon>
        <taxon>Pseudomonadota</taxon>
        <taxon>Gammaproteobacteria</taxon>
        <taxon>Pseudomonadales</taxon>
        <taxon>Pseudomonadaceae</taxon>
        <taxon>Pseudomonas</taxon>
    </lineage>
</organism>
<name>A0A3M4J242_PSEVI</name>
<proteinExistence type="predicted"/>
<sequence>MSQNGQMQNKKLQHSGLCKTAEWGGLVKSSVTLERLRQANEQNLAASITGQKSFYLSCGW</sequence>
<comment type="caution">
    <text evidence="1">The sequence shown here is derived from an EMBL/GenBank/DDBJ whole genome shotgun (WGS) entry which is preliminary data.</text>
</comment>
<gene>
    <name evidence="1" type="ORF">ALP98_200033</name>
</gene>
<evidence type="ECO:0000313" key="2">
    <source>
        <dbReference type="Proteomes" id="UP000271866"/>
    </source>
</evidence>
<protein>
    <submittedName>
        <fullName evidence="1">Uncharacterized protein</fullName>
    </submittedName>
</protein>
<dbReference type="AlphaFoldDB" id="A0A3M4J242"/>
<dbReference type="Proteomes" id="UP000271866">
    <property type="component" value="Unassembled WGS sequence"/>
</dbReference>
<accession>A0A3M4J242</accession>
<evidence type="ECO:0000313" key="1">
    <source>
        <dbReference type="EMBL" id="RMQ70679.1"/>
    </source>
</evidence>